<feature type="coiled-coil region" evidence="8">
    <location>
        <begin position="17"/>
        <end position="44"/>
    </location>
</feature>
<evidence type="ECO:0000256" key="7">
    <source>
        <dbReference type="ARBA" id="ARBA00023310"/>
    </source>
</evidence>
<keyword evidence="2" id="KW-0813">Transport</keyword>
<organism evidence="9">
    <name type="scientific">Fervidicoccus fontis</name>
    <dbReference type="NCBI Taxonomy" id="683846"/>
    <lineage>
        <taxon>Archaea</taxon>
        <taxon>Thermoproteota</taxon>
        <taxon>Thermoprotei</taxon>
        <taxon>Fervidicoccales</taxon>
        <taxon>Fervidicoccaceae</taxon>
        <taxon>Fervidicoccus</taxon>
    </lineage>
</organism>
<dbReference type="Gene3D" id="3.30.2320.30">
    <property type="entry name" value="ATP synthase, E subunit, C-terminal"/>
    <property type="match status" value="1"/>
</dbReference>
<evidence type="ECO:0000256" key="5">
    <source>
        <dbReference type="ARBA" id="ARBA00023065"/>
    </source>
</evidence>
<dbReference type="GO" id="GO:0006754">
    <property type="term" value="P:ATP biosynthetic process"/>
    <property type="evidence" value="ECO:0007669"/>
    <property type="project" value="UniProtKB-KW"/>
</dbReference>
<dbReference type="InterPro" id="IPR038495">
    <property type="entry name" value="ATPase_E_C"/>
</dbReference>
<dbReference type="InterPro" id="IPR002842">
    <property type="entry name" value="ATPase_V1_Esu"/>
</dbReference>
<evidence type="ECO:0000256" key="1">
    <source>
        <dbReference type="ARBA" id="ARBA00005901"/>
    </source>
</evidence>
<proteinExistence type="inferred from homology"/>
<keyword evidence="5" id="KW-0406">Ion transport</keyword>
<evidence type="ECO:0008006" key="10">
    <source>
        <dbReference type="Google" id="ProtNLM"/>
    </source>
</evidence>
<dbReference type="GO" id="GO:0033178">
    <property type="term" value="C:proton-transporting two-sector ATPase complex, catalytic domain"/>
    <property type="evidence" value="ECO:0007669"/>
    <property type="project" value="InterPro"/>
</dbReference>
<evidence type="ECO:0000256" key="2">
    <source>
        <dbReference type="ARBA" id="ARBA00022448"/>
    </source>
</evidence>
<sequence>MRCPSLSVYGNPEKLVREIAERVAQEAEREISEAHSSASKLLEDAYRELVLELERKISESYSRQREALRSIEAALESSLRSKVADVKAKWISMVLEEARSKLYAIRGATKENMLAKLINDFIEKVPEAVGFTIYVKKEDLKLVNGILESEEVRSKIDSKKLTLTVEEAPPEFEGGFKAVSTDGRIVYDYSFARIFEMIKPKLERTASTMLFER</sequence>
<dbReference type="SUPFAM" id="SSF160527">
    <property type="entry name" value="V-type ATPase subunit E-like"/>
    <property type="match status" value="1"/>
</dbReference>
<evidence type="ECO:0000256" key="6">
    <source>
        <dbReference type="ARBA" id="ARBA00023136"/>
    </source>
</evidence>
<dbReference type="Pfam" id="PF01991">
    <property type="entry name" value="vATP-synt_E"/>
    <property type="match status" value="1"/>
</dbReference>
<dbReference type="GO" id="GO:0046961">
    <property type="term" value="F:proton-transporting ATPase activity, rotational mechanism"/>
    <property type="evidence" value="ECO:0007669"/>
    <property type="project" value="InterPro"/>
</dbReference>
<name>A0A7J3ZIV7_9CREN</name>
<evidence type="ECO:0000256" key="8">
    <source>
        <dbReference type="SAM" id="Coils"/>
    </source>
</evidence>
<comment type="similarity">
    <text evidence="1">Belongs to the V-ATPase E subunit family.</text>
</comment>
<evidence type="ECO:0000256" key="4">
    <source>
        <dbReference type="ARBA" id="ARBA00022781"/>
    </source>
</evidence>
<keyword evidence="6" id="KW-0472">Membrane</keyword>
<keyword evidence="7" id="KW-0066">ATP synthesis</keyword>
<gene>
    <name evidence="9" type="ORF">ENM78_01120</name>
</gene>
<comment type="caution">
    <text evidence="9">The sequence shown here is derived from an EMBL/GenBank/DDBJ whole genome shotgun (WGS) entry which is preliminary data.</text>
</comment>
<keyword evidence="4" id="KW-0375">Hydrogen ion transport</keyword>
<reference evidence="9" key="1">
    <citation type="journal article" date="2020" name="mSystems">
        <title>Genome- and Community-Level Interaction Insights into Carbon Utilization and Element Cycling Functions of Hydrothermarchaeota in Hydrothermal Sediment.</title>
        <authorList>
            <person name="Zhou Z."/>
            <person name="Liu Y."/>
            <person name="Xu W."/>
            <person name="Pan J."/>
            <person name="Luo Z.H."/>
            <person name="Li M."/>
        </authorList>
    </citation>
    <scope>NUCLEOTIDE SEQUENCE [LARGE SCALE GENOMIC DNA]</scope>
    <source>
        <strain evidence="9">SpSt-1116</strain>
    </source>
</reference>
<evidence type="ECO:0000313" key="9">
    <source>
        <dbReference type="EMBL" id="HHQ80056.1"/>
    </source>
</evidence>
<protein>
    <recommendedName>
        <fullName evidence="10">V-type ATP synthase subunit E</fullName>
    </recommendedName>
</protein>
<keyword evidence="8" id="KW-0175">Coiled coil</keyword>
<evidence type="ECO:0000256" key="3">
    <source>
        <dbReference type="ARBA" id="ARBA00022475"/>
    </source>
</evidence>
<dbReference type="EMBL" id="DRZC01000017">
    <property type="protein sequence ID" value="HHQ80056.1"/>
    <property type="molecule type" value="Genomic_DNA"/>
</dbReference>
<accession>A0A7J3ZIV7</accession>
<keyword evidence="3" id="KW-1003">Cell membrane</keyword>
<dbReference type="AlphaFoldDB" id="A0A7J3ZIV7"/>